<feature type="coiled-coil region" evidence="1">
    <location>
        <begin position="352"/>
        <end position="388"/>
    </location>
</feature>
<dbReference type="RefSeq" id="WP_140648402.1">
    <property type="nucleotide sequence ID" value="NZ_RCZO01000001.1"/>
</dbReference>
<sequence>MTLQQSALRQALLVIGMHRSGTSALTRLLNLHGVTLGSDLLQAAADNETGFWENRHVVRFHERLLAELGSSWDDPRELREGWLEQSQAAGFLDELTALIVGEFGDAPIWAVKDPRLCRLLPLWLMALEKLGVEAKLIFAMRHPGEVVGSLVQRNGLPAAIASLIWLRHLREPVKASRYGRRCIVAYDALLTDWRSTMALIATGLEVKWPIPSSSCGSQADAHLRHDLRHQHAASVQNLLPTAWREAMLGIHACGTALMLGRAGWADLETLLDALIGHFDFARPLLAELSPKSSQDQLLVQFALLEKGQETYRAEATRLFKESSDAHHEAAGSMQEAADLRGQMISLVQETASAKAEAASAKAEGERTRLELERTREVLQAEVIEARGEIAKRNARIRGLEQVRAERDIIVASRSWRWTRPFRLTLRVLRGGGRLGKSDREQLRRWLGRSVTPPHATAVLPFDAAMPDTAMTAPVTGPAAWLMPQTDGKRDVFVWAVIDWHFRIQRPQHLARELAEAGHRVFYVSNNFIDRQDPGFVIEPLGKDDGRLFRVQLHLKGSPAIYHAIPTPDAQQQLRASVGLLLAWTRSRSCLSLVQHPYWLETAHVLPNQRLIYDCMDHHGGFADNSAEVLARELDLMRTSDLLVVTSEWLYEEARKYNSRRLMVRNACQYEHFSERPEQVFKDKAGRKVIGYYGAIAEWFDLDLVEQVAQHFSECLVLMVGADTTDAQGRLQHIANVEFVGEVPYTDLPFYLHGFDVCMLPFLVIPLTLATNPVKVYEYLSAGKEVVSIALPEIRQFGDLVRTGDDHASFIAAVDQTLRAMPDPDAIAQRQRFAAEQTWVHRVHDLVQGVDALPEPRVSVIVVTYNNLDLTKICLRSLELYSDYTNLEVIVVDNASIDGTPVFLAEWATAGKDRHIILNPDNRGFAAANNQGLAAAEGEYLVLLNNDTHVTPGWIATLVAHLRQSKTLGMIGPVTNNIGNEARIDISYDDMDGMLHAAADYTTRHAGQLTYLRTAAFFCVMLPRDVYEKVGPLDEAFGIGFFEDDDYCRRVDQAGWTIACADDVFVHHNLSASFNKLKQETRQTLFEQNKVIYEAKWGAWSPHRYRGQ</sequence>
<gene>
    <name evidence="3" type="ORF">EAH88_01160</name>
</gene>
<feature type="domain" description="Glycosyltransferase 2-like" evidence="2">
    <location>
        <begin position="858"/>
        <end position="1028"/>
    </location>
</feature>
<dbReference type="CDD" id="cd04186">
    <property type="entry name" value="GT_2_like_c"/>
    <property type="match status" value="1"/>
</dbReference>
<accession>A0A502CEV4</accession>
<evidence type="ECO:0000259" key="2">
    <source>
        <dbReference type="Pfam" id="PF00535"/>
    </source>
</evidence>
<dbReference type="SUPFAM" id="SSF52540">
    <property type="entry name" value="P-loop containing nucleoside triphosphate hydrolases"/>
    <property type="match status" value="1"/>
</dbReference>
<dbReference type="PANTHER" id="PTHR43179:SF7">
    <property type="entry name" value="RHAMNOSYLTRANSFERASE WBBL"/>
    <property type="match status" value="1"/>
</dbReference>
<evidence type="ECO:0000313" key="4">
    <source>
        <dbReference type="Proteomes" id="UP000319486"/>
    </source>
</evidence>
<keyword evidence="3" id="KW-0808">Transferase</keyword>
<dbReference type="SUPFAM" id="SSF53756">
    <property type="entry name" value="UDP-Glycosyltransferase/glycogen phosphorylase"/>
    <property type="match status" value="1"/>
</dbReference>
<name>A0A502CEV4_9GAMM</name>
<keyword evidence="1" id="KW-0175">Coiled coil</keyword>
<dbReference type="GO" id="GO:0016740">
    <property type="term" value="F:transferase activity"/>
    <property type="evidence" value="ECO:0007669"/>
    <property type="project" value="UniProtKB-KW"/>
</dbReference>
<keyword evidence="4" id="KW-1185">Reference proteome</keyword>
<dbReference type="InterPro" id="IPR001173">
    <property type="entry name" value="Glyco_trans_2-like"/>
</dbReference>
<reference evidence="3 4" key="1">
    <citation type="journal article" date="2019" name="Environ. Microbiol.">
        <title>Species interactions and distinct microbial communities in high Arctic permafrost affected cryosols are associated with the CH4 and CO2 gas fluxes.</title>
        <authorList>
            <person name="Altshuler I."/>
            <person name="Hamel J."/>
            <person name="Turney S."/>
            <person name="Magnuson E."/>
            <person name="Levesque R."/>
            <person name="Greer C."/>
            <person name="Whyte L.G."/>
        </authorList>
    </citation>
    <scope>NUCLEOTIDE SEQUENCE [LARGE SCALE GENOMIC DNA]</scope>
    <source>
        <strain evidence="3 4">S13Y</strain>
    </source>
</reference>
<evidence type="ECO:0000313" key="3">
    <source>
        <dbReference type="EMBL" id="TPG11190.1"/>
    </source>
</evidence>
<dbReference type="Proteomes" id="UP000319486">
    <property type="component" value="Unassembled WGS sequence"/>
</dbReference>
<dbReference type="InterPro" id="IPR027417">
    <property type="entry name" value="P-loop_NTPase"/>
</dbReference>
<dbReference type="AlphaFoldDB" id="A0A502CEV4"/>
<dbReference type="Gene3D" id="3.40.50.300">
    <property type="entry name" value="P-loop containing nucleotide triphosphate hydrolases"/>
    <property type="match status" value="1"/>
</dbReference>
<organism evidence="3 4">
    <name type="scientific">Rhodanobacter glycinis</name>
    <dbReference type="NCBI Taxonomy" id="582702"/>
    <lineage>
        <taxon>Bacteria</taxon>
        <taxon>Pseudomonadati</taxon>
        <taxon>Pseudomonadota</taxon>
        <taxon>Gammaproteobacteria</taxon>
        <taxon>Lysobacterales</taxon>
        <taxon>Rhodanobacteraceae</taxon>
        <taxon>Rhodanobacter</taxon>
    </lineage>
</organism>
<dbReference type="Pfam" id="PF00535">
    <property type="entry name" value="Glycos_transf_2"/>
    <property type="match status" value="1"/>
</dbReference>
<dbReference type="InterPro" id="IPR029044">
    <property type="entry name" value="Nucleotide-diphossugar_trans"/>
</dbReference>
<proteinExistence type="predicted"/>
<dbReference type="SUPFAM" id="SSF53448">
    <property type="entry name" value="Nucleotide-diphospho-sugar transferases"/>
    <property type="match status" value="1"/>
</dbReference>
<comment type="caution">
    <text evidence="3">The sequence shown here is derived from an EMBL/GenBank/DDBJ whole genome shotgun (WGS) entry which is preliminary data.</text>
</comment>
<dbReference type="EMBL" id="RCZO01000001">
    <property type="protein sequence ID" value="TPG11190.1"/>
    <property type="molecule type" value="Genomic_DNA"/>
</dbReference>
<dbReference type="Gene3D" id="3.40.50.2000">
    <property type="entry name" value="Glycogen Phosphorylase B"/>
    <property type="match status" value="1"/>
</dbReference>
<dbReference type="Pfam" id="PF13692">
    <property type="entry name" value="Glyco_trans_1_4"/>
    <property type="match status" value="1"/>
</dbReference>
<evidence type="ECO:0000256" key="1">
    <source>
        <dbReference type="SAM" id="Coils"/>
    </source>
</evidence>
<dbReference type="PANTHER" id="PTHR43179">
    <property type="entry name" value="RHAMNOSYLTRANSFERASE WBBL"/>
    <property type="match status" value="1"/>
</dbReference>
<dbReference type="Gene3D" id="3.90.550.10">
    <property type="entry name" value="Spore Coat Polysaccharide Biosynthesis Protein SpsA, Chain A"/>
    <property type="match status" value="1"/>
</dbReference>
<protein>
    <submittedName>
        <fullName evidence="3">Glycosyltransferase</fullName>
    </submittedName>
</protein>